<dbReference type="PANTHER" id="PTHR47893">
    <property type="entry name" value="REGULATORY PROTEIN PCHR"/>
    <property type="match status" value="1"/>
</dbReference>
<protein>
    <submittedName>
        <fullName evidence="4">Helix-turn-helix domain-containing protein</fullName>
    </submittedName>
</protein>
<dbReference type="Gene3D" id="1.10.10.60">
    <property type="entry name" value="Homeodomain-like"/>
    <property type="match status" value="1"/>
</dbReference>
<dbReference type="InterPro" id="IPR009057">
    <property type="entry name" value="Homeodomain-like_sf"/>
</dbReference>
<gene>
    <name evidence="4" type="ORF">MKQ68_10380</name>
</gene>
<dbReference type="Pfam" id="PF12833">
    <property type="entry name" value="HTH_18"/>
    <property type="match status" value="1"/>
</dbReference>
<keyword evidence="1" id="KW-0805">Transcription regulation</keyword>
<dbReference type="RefSeq" id="WP_264283231.1">
    <property type="nucleotide sequence ID" value="NZ_CP107006.1"/>
</dbReference>
<name>A0ABY6J851_9BACT</name>
<dbReference type="InterPro" id="IPR053142">
    <property type="entry name" value="PchR_regulatory_protein"/>
</dbReference>
<evidence type="ECO:0000259" key="3">
    <source>
        <dbReference type="PROSITE" id="PS01124"/>
    </source>
</evidence>
<evidence type="ECO:0000313" key="5">
    <source>
        <dbReference type="Proteomes" id="UP001162741"/>
    </source>
</evidence>
<reference evidence="4" key="1">
    <citation type="submission" date="2022-10" db="EMBL/GenBank/DDBJ databases">
        <title>Chitinophaga sp. nov., isolated from soil.</title>
        <authorList>
            <person name="Jeon C.O."/>
        </authorList>
    </citation>
    <scope>NUCLEOTIDE SEQUENCE</scope>
    <source>
        <strain evidence="4">R8</strain>
    </source>
</reference>
<dbReference type="PANTHER" id="PTHR47893:SF1">
    <property type="entry name" value="REGULATORY PROTEIN PCHR"/>
    <property type="match status" value="1"/>
</dbReference>
<sequence length="333" mass="38508">MIFEFPIAVHPDVREYSRSCPHGFSSMIDHAPISESVCAAGRLLQQTENAIYTALSQHRFELGLSSPLVVRCPAPVIVLFYIVRGEAQVSQEQLGSLLMKEGTYCLYFVPKGEHQLQVEASHFTAVKVEVDLKMVEVLARHQPYFRKLLMHANRTPDSGWRLPAFETPPGARQLLTDIAQCIKEKDKRAMFMHECVARLLAASLYDIRRTQANKRQRYNYTEHEIAAVKMIESILADDKHRNIPLSKLIKKFGIGANKARELFFLQFGRDMRTHRTEKIAKEICERLLNTDHSVEQIAIDMEFKEPSIMRRLFKKKWGYTPSAYRRIFGRRNQ</sequence>
<organism evidence="4 5">
    <name type="scientific">Chitinophaga horti</name>
    <dbReference type="NCBI Taxonomy" id="2920382"/>
    <lineage>
        <taxon>Bacteria</taxon>
        <taxon>Pseudomonadati</taxon>
        <taxon>Bacteroidota</taxon>
        <taxon>Chitinophagia</taxon>
        <taxon>Chitinophagales</taxon>
        <taxon>Chitinophagaceae</taxon>
        <taxon>Chitinophaga</taxon>
    </lineage>
</organism>
<keyword evidence="2" id="KW-0804">Transcription</keyword>
<dbReference type="Proteomes" id="UP001162741">
    <property type="component" value="Chromosome"/>
</dbReference>
<keyword evidence="5" id="KW-1185">Reference proteome</keyword>
<dbReference type="PROSITE" id="PS01124">
    <property type="entry name" value="HTH_ARAC_FAMILY_2"/>
    <property type="match status" value="1"/>
</dbReference>
<dbReference type="EMBL" id="CP107006">
    <property type="protein sequence ID" value="UYQ95506.1"/>
    <property type="molecule type" value="Genomic_DNA"/>
</dbReference>
<dbReference type="InterPro" id="IPR018060">
    <property type="entry name" value="HTH_AraC"/>
</dbReference>
<dbReference type="SUPFAM" id="SSF46689">
    <property type="entry name" value="Homeodomain-like"/>
    <property type="match status" value="1"/>
</dbReference>
<evidence type="ECO:0000256" key="2">
    <source>
        <dbReference type="ARBA" id="ARBA00023163"/>
    </source>
</evidence>
<feature type="domain" description="HTH araC/xylS-type" evidence="3">
    <location>
        <begin position="229"/>
        <end position="327"/>
    </location>
</feature>
<accession>A0ABY6J851</accession>
<evidence type="ECO:0000313" key="4">
    <source>
        <dbReference type="EMBL" id="UYQ95506.1"/>
    </source>
</evidence>
<evidence type="ECO:0000256" key="1">
    <source>
        <dbReference type="ARBA" id="ARBA00023015"/>
    </source>
</evidence>
<proteinExistence type="predicted"/>
<dbReference type="SMART" id="SM00342">
    <property type="entry name" value="HTH_ARAC"/>
    <property type="match status" value="1"/>
</dbReference>